<dbReference type="InterPro" id="IPR005467">
    <property type="entry name" value="His_kinase_dom"/>
</dbReference>
<keyword evidence="12" id="KW-1185">Reference proteome</keyword>
<dbReference type="SMART" id="SM00388">
    <property type="entry name" value="HisKA"/>
    <property type="match status" value="1"/>
</dbReference>
<evidence type="ECO:0000256" key="6">
    <source>
        <dbReference type="ARBA" id="ARBA00022777"/>
    </source>
</evidence>
<organism evidence="11 12">
    <name type="scientific">Thalassomonas viridans</name>
    <dbReference type="NCBI Taxonomy" id="137584"/>
    <lineage>
        <taxon>Bacteria</taxon>
        <taxon>Pseudomonadati</taxon>
        <taxon>Pseudomonadota</taxon>
        <taxon>Gammaproteobacteria</taxon>
        <taxon>Alteromonadales</taxon>
        <taxon>Colwelliaceae</taxon>
        <taxon>Thalassomonas</taxon>
    </lineage>
</organism>
<evidence type="ECO:0000259" key="10">
    <source>
        <dbReference type="PROSITE" id="PS50109"/>
    </source>
</evidence>
<evidence type="ECO:0000313" key="12">
    <source>
        <dbReference type="Proteomes" id="UP000032352"/>
    </source>
</evidence>
<evidence type="ECO:0000256" key="1">
    <source>
        <dbReference type="ARBA" id="ARBA00000085"/>
    </source>
</evidence>
<dbReference type="InterPro" id="IPR003594">
    <property type="entry name" value="HATPase_dom"/>
</dbReference>
<evidence type="ECO:0000256" key="5">
    <source>
        <dbReference type="ARBA" id="ARBA00022741"/>
    </source>
</evidence>
<dbReference type="KEGG" id="tvd:SG34_022345"/>
<evidence type="ECO:0000313" key="11">
    <source>
        <dbReference type="EMBL" id="WDE04075.1"/>
    </source>
</evidence>
<dbReference type="AlphaFoldDB" id="A0AAE9YZX4"/>
<reference evidence="11 12" key="1">
    <citation type="journal article" date="2015" name="Genome Announc.">
        <title>Draft Genome Sequences of Marine Isolates of Thalassomonas viridans and Thalassomonas actiniarum.</title>
        <authorList>
            <person name="Olonade I."/>
            <person name="van Zyl L.J."/>
            <person name="Trindade M."/>
        </authorList>
    </citation>
    <scope>NUCLEOTIDE SEQUENCE [LARGE SCALE GENOMIC DNA]</scope>
    <source>
        <strain evidence="11 12">XOM25</strain>
    </source>
</reference>
<dbReference type="Gene3D" id="1.10.287.130">
    <property type="match status" value="1"/>
</dbReference>
<keyword evidence="9" id="KW-0812">Transmembrane</keyword>
<comment type="catalytic activity">
    <reaction evidence="1">
        <text>ATP + protein L-histidine = ADP + protein N-phospho-L-histidine.</text>
        <dbReference type="EC" id="2.7.13.3"/>
    </reaction>
</comment>
<keyword evidence="9" id="KW-1133">Transmembrane helix</keyword>
<keyword evidence="9" id="KW-0472">Membrane</keyword>
<dbReference type="PANTHER" id="PTHR43065:SF46">
    <property type="entry name" value="C4-DICARBOXYLATE TRANSPORT SENSOR PROTEIN DCTB"/>
    <property type="match status" value="1"/>
</dbReference>
<dbReference type="InterPro" id="IPR036097">
    <property type="entry name" value="HisK_dim/P_sf"/>
</dbReference>
<sequence>MTREFKLISGLALVCIIMLALLTALLYSLGWSHLGVSTLLFVVLYPLIWFCWRVWRFWRDPWMQLTSYTQMLKEGGSRQQLVRAGKDELFSELVAEIEALAGVKTRERQQLLTVEQLVSQMMDSWDVPVCLFNDNKSLLYSNNAANALIRQPVLRGKAAADMGFSWQKDGICHPAFAGGWEVNTIEYHQQGQSYWLFSAVNISSSLSQAEITSQKNIVRVLSHELRNSLTPMASMADTLLSSEPFSPGQVRMVLERILQRSQRLLAFIQQYARLNQLPPPSCNWFDFHLILDEARGMLPEAVKVNYLGEALCYGDAGQLSQLLINLLKNAFEARNEAGPGEKGDSLVIDVSLYHENNRQFLTVKDNGPGFANLDNVLTPFYTTKSGGSGIGLALCAQIARLHGGELSPANGENGAEIRISLPF</sequence>
<dbReference type="Gene3D" id="3.30.565.10">
    <property type="entry name" value="Histidine kinase-like ATPase, C-terminal domain"/>
    <property type="match status" value="1"/>
</dbReference>
<dbReference type="Proteomes" id="UP000032352">
    <property type="component" value="Chromosome"/>
</dbReference>
<dbReference type="GO" id="GO:0005524">
    <property type="term" value="F:ATP binding"/>
    <property type="evidence" value="ECO:0007669"/>
    <property type="project" value="UniProtKB-KW"/>
</dbReference>
<evidence type="ECO:0000256" key="3">
    <source>
        <dbReference type="ARBA" id="ARBA00022553"/>
    </source>
</evidence>
<dbReference type="RefSeq" id="WP_044839247.1">
    <property type="nucleotide sequence ID" value="NZ_CP059733.1"/>
</dbReference>
<dbReference type="InterPro" id="IPR036890">
    <property type="entry name" value="HATPase_C_sf"/>
</dbReference>
<dbReference type="Pfam" id="PF02518">
    <property type="entry name" value="HATPase_c"/>
    <property type="match status" value="1"/>
</dbReference>
<dbReference type="EC" id="2.7.13.3" evidence="2"/>
<reference evidence="11 12" key="2">
    <citation type="journal article" date="2022" name="Mar. Drugs">
        <title>Bioassay-Guided Fractionation Leads to the Detection of Cholic Acid Generated by the Rare Thalassomonas sp.</title>
        <authorList>
            <person name="Pheiffer F."/>
            <person name="Schneider Y.K."/>
            <person name="Hansen E.H."/>
            <person name="Andersen J.H."/>
            <person name="Isaksson J."/>
            <person name="Busche T."/>
            <person name="R C."/>
            <person name="Kalinowski J."/>
            <person name="Zyl L.V."/>
            <person name="Trindade M."/>
        </authorList>
    </citation>
    <scope>NUCLEOTIDE SEQUENCE [LARGE SCALE GENOMIC DNA]</scope>
    <source>
        <strain evidence="11 12">XOM25</strain>
    </source>
</reference>
<dbReference type="Pfam" id="PF00512">
    <property type="entry name" value="HisKA"/>
    <property type="match status" value="1"/>
</dbReference>
<dbReference type="PROSITE" id="PS50109">
    <property type="entry name" value="HIS_KIN"/>
    <property type="match status" value="1"/>
</dbReference>
<keyword evidence="4" id="KW-0808">Transferase</keyword>
<accession>A0AAE9YZX4</accession>
<keyword evidence="3" id="KW-0597">Phosphoprotein</keyword>
<evidence type="ECO:0000256" key="7">
    <source>
        <dbReference type="ARBA" id="ARBA00022840"/>
    </source>
</evidence>
<feature type="domain" description="Histidine kinase" evidence="10">
    <location>
        <begin position="220"/>
        <end position="423"/>
    </location>
</feature>
<dbReference type="InterPro" id="IPR004358">
    <property type="entry name" value="Sig_transdc_His_kin-like_C"/>
</dbReference>
<dbReference type="SMART" id="SM00387">
    <property type="entry name" value="HATPase_c"/>
    <property type="match status" value="1"/>
</dbReference>
<dbReference type="SUPFAM" id="SSF47384">
    <property type="entry name" value="Homodimeric domain of signal transducing histidine kinase"/>
    <property type="match status" value="1"/>
</dbReference>
<dbReference type="InterPro" id="IPR003661">
    <property type="entry name" value="HisK_dim/P_dom"/>
</dbReference>
<dbReference type="CDD" id="cd00082">
    <property type="entry name" value="HisKA"/>
    <property type="match status" value="1"/>
</dbReference>
<dbReference type="EMBL" id="CP059733">
    <property type="protein sequence ID" value="WDE04075.1"/>
    <property type="molecule type" value="Genomic_DNA"/>
</dbReference>
<gene>
    <name evidence="11" type="ORF">SG34_022345</name>
</gene>
<protein>
    <recommendedName>
        <fullName evidence="2">histidine kinase</fullName>
        <ecNumber evidence="2">2.7.13.3</ecNumber>
    </recommendedName>
</protein>
<dbReference type="GO" id="GO:0000155">
    <property type="term" value="F:phosphorelay sensor kinase activity"/>
    <property type="evidence" value="ECO:0007669"/>
    <property type="project" value="InterPro"/>
</dbReference>
<dbReference type="PANTHER" id="PTHR43065">
    <property type="entry name" value="SENSOR HISTIDINE KINASE"/>
    <property type="match status" value="1"/>
</dbReference>
<feature type="transmembrane region" description="Helical" evidence="9">
    <location>
        <begin position="34"/>
        <end position="55"/>
    </location>
</feature>
<evidence type="ECO:0000256" key="4">
    <source>
        <dbReference type="ARBA" id="ARBA00022679"/>
    </source>
</evidence>
<evidence type="ECO:0000256" key="8">
    <source>
        <dbReference type="ARBA" id="ARBA00023012"/>
    </source>
</evidence>
<evidence type="ECO:0000256" key="9">
    <source>
        <dbReference type="SAM" id="Phobius"/>
    </source>
</evidence>
<keyword evidence="8" id="KW-0902">Two-component regulatory system</keyword>
<dbReference type="PRINTS" id="PR00344">
    <property type="entry name" value="BCTRLSENSOR"/>
</dbReference>
<feature type="transmembrane region" description="Helical" evidence="9">
    <location>
        <begin position="7"/>
        <end position="28"/>
    </location>
</feature>
<name>A0AAE9YZX4_9GAMM</name>
<proteinExistence type="predicted"/>
<keyword evidence="7" id="KW-0067">ATP-binding</keyword>
<dbReference type="SUPFAM" id="SSF55874">
    <property type="entry name" value="ATPase domain of HSP90 chaperone/DNA topoisomerase II/histidine kinase"/>
    <property type="match status" value="1"/>
</dbReference>
<evidence type="ECO:0000256" key="2">
    <source>
        <dbReference type="ARBA" id="ARBA00012438"/>
    </source>
</evidence>
<keyword evidence="5" id="KW-0547">Nucleotide-binding</keyword>
<keyword evidence="6 11" id="KW-0418">Kinase</keyword>